<protein>
    <recommendedName>
        <fullName evidence="6">medium-chain acyl-CoA ligase</fullName>
        <ecNumber evidence="6">6.2.1.2</ecNumber>
    </recommendedName>
</protein>
<evidence type="ECO:0000256" key="7">
    <source>
        <dbReference type="ARBA" id="ARBA00048477"/>
    </source>
</evidence>
<evidence type="ECO:0000256" key="5">
    <source>
        <dbReference type="ARBA" id="ARBA00022840"/>
    </source>
</evidence>
<dbReference type="GO" id="GO:0005524">
    <property type="term" value="F:ATP binding"/>
    <property type="evidence" value="ECO:0007669"/>
    <property type="project" value="UniProtKB-KW"/>
</dbReference>
<feature type="domain" description="AMP-dependent synthetase/ligase" evidence="8">
    <location>
        <begin position="5"/>
        <end position="171"/>
    </location>
</feature>
<sequence>RYWMNLTSSDIMWNTSDTGWVKSAWSSVFAPWICGSCVFVHNMPQFKPAVIAEVSVTFYTVIKTIHCTFQKLRKLFHLLFLSSYKFISLKHCLSGGEPLNPEVMAKWKIQTGLDIYEGYGQTETVTICANMKGMEIKPGSLGKAVPPYDVQIIDDHGAILPAGEEGNIAVRVQPTRPFCLFSEYL</sequence>
<dbReference type="InterPro" id="IPR042099">
    <property type="entry name" value="ANL_N_sf"/>
</dbReference>
<keyword evidence="4" id="KW-0443">Lipid metabolism</keyword>
<gene>
    <name evidence="9" type="primary">Acsm3_3</name>
    <name evidence="9" type="ORF">THACHL_R03320</name>
</gene>
<keyword evidence="4" id="KW-0276">Fatty acid metabolism</keyword>
<dbReference type="Gene3D" id="3.40.50.12780">
    <property type="entry name" value="N-terminal domain of ligase-like"/>
    <property type="match status" value="1"/>
</dbReference>
<feature type="non-terminal residue" evidence="9">
    <location>
        <position position="1"/>
    </location>
</feature>
<keyword evidence="2" id="KW-0436">Ligase</keyword>
<dbReference type="AlphaFoldDB" id="A0A7L3JR04"/>
<proteinExistence type="inferred from homology"/>
<keyword evidence="3" id="KW-0547">Nucleotide-binding</keyword>
<dbReference type="Proteomes" id="UP000556761">
    <property type="component" value="Unassembled WGS sequence"/>
</dbReference>
<dbReference type="SUPFAM" id="SSF56801">
    <property type="entry name" value="Acetyl-CoA synthetase-like"/>
    <property type="match status" value="1"/>
</dbReference>
<evidence type="ECO:0000256" key="6">
    <source>
        <dbReference type="ARBA" id="ARBA00039009"/>
    </source>
</evidence>
<evidence type="ECO:0000313" key="10">
    <source>
        <dbReference type="Proteomes" id="UP000556761"/>
    </source>
</evidence>
<evidence type="ECO:0000259" key="8">
    <source>
        <dbReference type="Pfam" id="PF00501"/>
    </source>
</evidence>
<dbReference type="EC" id="6.2.1.2" evidence="6"/>
<dbReference type="PANTHER" id="PTHR43605">
    <property type="entry name" value="ACYL-COENZYME A SYNTHETASE"/>
    <property type="match status" value="1"/>
</dbReference>
<comment type="similarity">
    <text evidence="1">Belongs to the ATP-dependent AMP-binding enzyme family.</text>
</comment>
<dbReference type="GO" id="GO:0006633">
    <property type="term" value="P:fatty acid biosynthetic process"/>
    <property type="evidence" value="ECO:0007669"/>
    <property type="project" value="TreeGrafter"/>
</dbReference>
<evidence type="ECO:0000256" key="3">
    <source>
        <dbReference type="ARBA" id="ARBA00022741"/>
    </source>
</evidence>
<evidence type="ECO:0000256" key="2">
    <source>
        <dbReference type="ARBA" id="ARBA00022598"/>
    </source>
</evidence>
<evidence type="ECO:0000313" key="9">
    <source>
        <dbReference type="EMBL" id="NXU31958.1"/>
    </source>
</evidence>
<evidence type="ECO:0000256" key="1">
    <source>
        <dbReference type="ARBA" id="ARBA00006432"/>
    </source>
</evidence>
<dbReference type="GO" id="GO:0006637">
    <property type="term" value="P:acyl-CoA metabolic process"/>
    <property type="evidence" value="ECO:0007669"/>
    <property type="project" value="TreeGrafter"/>
</dbReference>
<keyword evidence="5" id="KW-0067">ATP-binding</keyword>
<name>A0A7L3JR04_THACH</name>
<evidence type="ECO:0000256" key="4">
    <source>
        <dbReference type="ARBA" id="ARBA00022832"/>
    </source>
</evidence>
<comment type="caution">
    <text evidence="9">The sequence shown here is derived from an EMBL/GenBank/DDBJ whole genome shotgun (WGS) entry which is preliminary data.</text>
</comment>
<dbReference type="InterPro" id="IPR000873">
    <property type="entry name" value="AMP-dep_synth/lig_dom"/>
</dbReference>
<comment type="catalytic activity">
    <reaction evidence="7">
        <text>a medium-chain fatty acid + ATP + CoA = a medium-chain fatty acyl-CoA + AMP + diphosphate</text>
        <dbReference type="Rhea" id="RHEA:48340"/>
        <dbReference type="ChEBI" id="CHEBI:30616"/>
        <dbReference type="ChEBI" id="CHEBI:33019"/>
        <dbReference type="ChEBI" id="CHEBI:57287"/>
        <dbReference type="ChEBI" id="CHEBI:59558"/>
        <dbReference type="ChEBI" id="CHEBI:90546"/>
        <dbReference type="ChEBI" id="CHEBI:456215"/>
        <dbReference type="EC" id="6.2.1.2"/>
    </reaction>
    <physiologicalReaction direction="left-to-right" evidence="7">
        <dbReference type="Rhea" id="RHEA:48341"/>
    </physiologicalReaction>
</comment>
<dbReference type="OrthoDB" id="6614653at2759"/>
<dbReference type="PANTHER" id="PTHR43605:SF6">
    <property type="entry name" value="ACYL-COENZYME A SYNTHETASE ACSM5, MITOCHONDRIAL"/>
    <property type="match status" value="1"/>
</dbReference>
<organism evidence="9 10">
    <name type="scientific">Thalassarche chlororhynchos</name>
    <name type="common">Atlantic yellow-nosed albatross</name>
    <name type="synonym">Diomedea chlororhynchos</name>
    <dbReference type="NCBI Taxonomy" id="54017"/>
    <lineage>
        <taxon>Eukaryota</taxon>
        <taxon>Metazoa</taxon>
        <taxon>Chordata</taxon>
        <taxon>Craniata</taxon>
        <taxon>Vertebrata</taxon>
        <taxon>Euteleostomi</taxon>
        <taxon>Archelosauria</taxon>
        <taxon>Archosauria</taxon>
        <taxon>Dinosauria</taxon>
        <taxon>Saurischia</taxon>
        <taxon>Theropoda</taxon>
        <taxon>Coelurosauria</taxon>
        <taxon>Aves</taxon>
        <taxon>Neognathae</taxon>
        <taxon>Neoaves</taxon>
        <taxon>Aequornithes</taxon>
        <taxon>Procellariiformes</taxon>
        <taxon>Diomedeidae</taxon>
        <taxon>Thalassarche</taxon>
    </lineage>
</organism>
<accession>A0A7L3JR04</accession>
<dbReference type="GO" id="GO:0031956">
    <property type="term" value="F:medium-chain fatty acid-CoA ligase activity"/>
    <property type="evidence" value="ECO:0007669"/>
    <property type="project" value="UniProtKB-EC"/>
</dbReference>
<feature type="non-terminal residue" evidence="9">
    <location>
        <position position="185"/>
    </location>
</feature>
<reference evidence="9 10" key="1">
    <citation type="submission" date="2019-09" db="EMBL/GenBank/DDBJ databases">
        <title>Bird 10,000 Genomes (B10K) Project - Family phase.</title>
        <authorList>
            <person name="Zhang G."/>
        </authorList>
    </citation>
    <scope>NUCLEOTIDE SEQUENCE [LARGE SCALE GENOMIC DNA]</scope>
    <source>
        <strain evidence="9">B10K-DU-029-24</strain>
        <tissue evidence="9">Muscle</tissue>
    </source>
</reference>
<dbReference type="InterPro" id="IPR051087">
    <property type="entry name" value="Mitochondrial_ACSM"/>
</dbReference>
<dbReference type="GO" id="GO:0005759">
    <property type="term" value="C:mitochondrial matrix"/>
    <property type="evidence" value="ECO:0007669"/>
    <property type="project" value="TreeGrafter"/>
</dbReference>
<keyword evidence="10" id="KW-1185">Reference proteome</keyword>
<dbReference type="GO" id="GO:0004321">
    <property type="term" value="F:fatty-acyl-CoA synthase activity"/>
    <property type="evidence" value="ECO:0007669"/>
    <property type="project" value="TreeGrafter"/>
</dbReference>
<dbReference type="EMBL" id="VZTW01056434">
    <property type="protein sequence ID" value="NXU31958.1"/>
    <property type="molecule type" value="Genomic_DNA"/>
</dbReference>
<dbReference type="Pfam" id="PF00501">
    <property type="entry name" value="AMP-binding"/>
    <property type="match status" value="1"/>
</dbReference>